<dbReference type="FunFam" id="3.40.50.720:FF:000620">
    <property type="entry name" value="3-oxoacyl-(Acyl carrier protein) reductase"/>
    <property type="match status" value="1"/>
</dbReference>
<gene>
    <name evidence="3" type="primary">xecD_1</name>
    <name evidence="3" type="ORF">DBV05_g10977</name>
</gene>
<comment type="similarity">
    <text evidence="1">Belongs to the short-chain dehydrogenases/reductases (SDR) family.</text>
</comment>
<dbReference type="PRINTS" id="PR00081">
    <property type="entry name" value="GDHRDH"/>
</dbReference>
<dbReference type="Proteomes" id="UP000325902">
    <property type="component" value="Unassembled WGS sequence"/>
</dbReference>
<dbReference type="GO" id="GO:0016616">
    <property type="term" value="F:oxidoreductase activity, acting on the CH-OH group of donors, NAD or NADP as acceptor"/>
    <property type="evidence" value="ECO:0007669"/>
    <property type="project" value="TreeGrafter"/>
</dbReference>
<keyword evidence="2" id="KW-0521">NADP</keyword>
<dbReference type="PROSITE" id="PS00061">
    <property type="entry name" value="ADH_SHORT"/>
    <property type="match status" value="1"/>
</dbReference>
<dbReference type="OrthoDB" id="417891at2759"/>
<dbReference type="PANTHER" id="PTHR42760">
    <property type="entry name" value="SHORT-CHAIN DEHYDROGENASES/REDUCTASES FAMILY MEMBER"/>
    <property type="match status" value="1"/>
</dbReference>
<dbReference type="Pfam" id="PF13561">
    <property type="entry name" value="adh_short_C2"/>
    <property type="match status" value="1"/>
</dbReference>
<comment type="caution">
    <text evidence="3">The sequence shown here is derived from an EMBL/GenBank/DDBJ whole genome shotgun (WGS) entry which is preliminary data.</text>
</comment>
<dbReference type="CDD" id="cd05233">
    <property type="entry name" value="SDR_c"/>
    <property type="match status" value="1"/>
</dbReference>
<dbReference type="InterPro" id="IPR036291">
    <property type="entry name" value="NAD(P)-bd_dom_sf"/>
</dbReference>
<dbReference type="PANTHER" id="PTHR42760:SF124">
    <property type="entry name" value="SHORT-CHAIN DEHYDROGENASE_REDUCTASE"/>
    <property type="match status" value="1"/>
</dbReference>
<dbReference type="Gene3D" id="3.40.50.720">
    <property type="entry name" value="NAD(P)-binding Rossmann-like Domain"/>
    <property type="match status" value="1"/>
</dbReference>
<protein>
    <submittedName>
        <fullName evidence="3">2-(R)-hydroxypropyl-CoM dehydrogenase</fullName>
    </submittedName>
</protein>
<dbReference type="InterPro" id="IPR020904">
    <property type="entry name" value="Sc_DH/Rdtase_CS"/>
</dbReference>
<evidence type="ECO:0000256" key="2">
    <source>
        <dbReference type="ARBA" id="ARBA00022857"/>
    </source>
</evidence>
<reference evidence="3 4" key="1">
    <citation type="journal article" date="2019" name="Sci. Rep.">
        <title>A multi-omics analysis of the grapevine pathogen Lasiodiplodia theobromae reveals that temperature affects the expression of virulence- and pathogenicity-related genes.</title>
        <authorList>
            <person name="Felix C."/>
            <person name="Meneses R."/>
            <person name="Goncalves M.F.M."/>
            <person name="Tilleman L."/>
            <person name="Duarte A.S."/>
            <person name="Jorrin-Novo J.V."/>
            <person name="Van de Peer Y."/>
            <person name="Deforce D."/>
            <person name="Van Nieuwerburgh F."/>
            <person name="Esteves A.C."/>
            <person name="Alves A."/>
        </authorList>
    </citation>
    <scope>NUCLEOTIDE SEQUENCE [LARGE SCALE GENOMIC DNA]</scope>
    <source>
        <strain evidence="3 4">LA-SOL3</strain>
    </source>
</reference>
<name>A0A5N5CYB0_9PEZI</name>
<organism evidence="3 4">
    <name type="scientific">Lasiodiplodia theobromae</name>
    <dbReference type="NCBI Taxonomy" id="45133"/>
    <lineage>
        <taxon>Eukaryota</taxon>
        <taxon>Fungi</taxon>
        <taxon>Dikarya</taxon>
        <taxon>Ascomycota</taxon>
        <taxon>Pezizomycotina</taxon>
        <taxon>Dothideomycetes</taxon>
        <taxon>Dothideomycetes incertae sedis</taxon>
        <taxon>Botryosphaeriales</taxon>
        <taxon>Botryosphaeriaceae</taxon>
        <taxon>Lasiodiplodia</taxon>
    </lineage>
</organism>
<dbReference type="InterPro" id="IPR002347">
    <property type="entry name" value="SDR_fam"/>
</dbReference>
<proteinExistence type="inferred from homology"/>
<evidence type="ECO:0000313" key="4">
    <source>
        <dbReference type="Proteomes" id="UP000325902"/>
    </source>
</evidence>
<evidence type="ECO:0000256" key="1">
    <source>
        <dbReference type="ARBA" id="ARBA00006484"/>
    </source>
</evidence>
<evidence type="ECO:0000313" key="3">
    <source>
        <dbReference type="EMBL" id="KAB2570359.1"/>
    </source>
</evidence>
<accession>A0A5N5CYB0</accession>
<dbReference type="EMBL" id="VCHE01000140">
    <property type="protein sequence ID" value="KAB2570359.1"/>
    <property type="molecule type" value="Genomic_DNA"/>
</dbReference>
<sequence length="275" mass="29283">MAPPALPGTRLLNKVAIVTGASSGLGRAIALRYAAEGAKVVCADLTPLARLKASGETEVETHKLIQQSGGEAEFVKADVGDAGEMEALVEKTVRLFGRVDVMVNNAGVAYEAVTPAVLHLTEDRVWDDTMRVNARSVFLGCKHAIAQMLKQEPHESGDRGWIINISSVMGLVAGIQNPSYCASKGAVTSLTRQVACDYGEHRIHCNAICPGYTRTAIFEETISNLTPLDVLQRRHPFGGPGVPDDIAKIAVMFASDDASWITGVNLPVDGGYTAR</sequence>
<dbReference type="PRINTS" id="PR00080">
    <property type="entry name" value="SDRFAMILY"/>
</dbReference>
<dbReference type="AlphaFoldDB" id="A0A5N5CYB0"/>
<keyword evidence="4" id="KW-1185">Reference proteome</keyword>
<dbReference type="SUPFAM" id="SSF51735">
    <property type="entry name" value="NAD(P)-binding Rossmann-fold domains"/>
    <property type="match status" value="1"/>
</dbReference>
<dbReference type="NCBIfam" id="NF005559">
    <property type="entry name" value="PRK07231.1"/>
    <property type="match status" value="1"/>
</dbReference>